<feature type="compositionally biased region" description="Low complexity" evidence="1">
    <location>
        <begin position="155"/>
        <end position="166"/>
    </location>
</feature>
<feature type="compositionally biased region" description="Polar residues" evidence="1">
    <location>
        <begin position="24"/>
        <end position="60"/>
    </location>
</feature>
<keyword evidence="2" id="KW-1133">Transmembrane helix</keyword>
<feature type="region of interest" description="Disordered" evidence="1">
    <location>
        <begin position="1"/>
        <end position="281"/>
    </location>
</feature>
<evidence type="ECO:0008006" key="5">
    <source>
        <dbReference type="Google" id="ProtNLM"/>
    </source>
</evidence>
<keyword evidence="2" id="KW-0812">Transmembrane</keyword>
<evidence type="ECO:0000313" key="3">
    <source>
        <dbReference type="EMBL" id="QRD91264.1"/>
    </source>
</evidence>
<evidence type="ECO:0000256" key="1">
    <source>
        <dbReference type="SAM" id="MobiDB-lite"/>
    </source>
</evidence>
<sequence length="620" mass="65629">MQSNDGSLLPEQPSGIETVGGSAGQFNQWTPGLTERQSNTGLNSQNQDSSWDGGAQSSTPDDGLYHPGRKTAGTQETKKSATDNGLASSGSQGAYGWSQDSGQPQSGSAAWGTAGTASGGQWVQGTTSGSTGSNAGQASIEAKSPQTSMTRSGLQATPTPSQAPTPYESSQYEGQNTWGNGNGGQWSSSSSLPQAGAGTPDDGMYHPEYSNTNGQGAQQWTPDDGLYHPDEWSPSSTTKPTSTSSLPENTATQSSPPLSSSSTTGTPTATSNPSNSTTTSTNEAKKLAIPITLGVATAAMAGIILWWLYRKVQDAKAERKRMNTLEEGGYIQGPRLSFFKRRLATLCSYSLSKSATKSTPVAARSSLSISESPCKQCDGHSDASETSSLDETSSRDIEKLQPPEYSSSTESLTPEGHRRGDISMPYNTQKADTCARPRTVTPTSLPGVPEEPEESEKAKEAEEPSPQITPVDSKGAVEEVYTVEISFNPISAKHVELKQGQTAKILKEYGDGWQSDAAPTIQCLSIFILESIDQFGLGLGPTLLTMMRNNNRFSEPCVYVRQYHPHPSLTAGQAETQGRFVIMAYMEIMEAEAGNIRGTVGPWRLLPSASSISVNLPNSG</sequence>
<dbReference type="VEuPathDB" id="FungiDB:F9C07_2062931"/>
<keyword evidence="2" id="KW-0472">Membrane</keyword>
<feature type="compositionally biased region" description="Polar residues" evidence="1">
    <location>
        <begin position="209"/>
        <end position="221"/>
    </location>
</feature>
<evidence type="ECO:0000256" key="2">
    <source>
        <dbReference type="SAM" id="Phobius"/>
    </source>
</evidence>
<gene>
    <name evidence="3" type="ORF">F9C07_2062931</name>
</gene>
<feature type="region of interest" description="Disordered" evidence="1">
    <location>
        <begin position="360"/>
        <end position="473"/>
    </location>
</feature>
<keyword evidence="4" id="KW-1185">Reference proteome</keyword>
<feature type="compositionally biased region" description="Low complexity" evidence="1">
    <location>
        <begin position="233"/>
        <end position="281"/>
    </location>
</feature>
<feature type="compositionally biased region" description="Polar residues" evidence="1">
    <location>
        <begin position="144"/>
        <end position="154"/>
    </location>
</feature>
<protein>
    <recommendedName>
        <fullName evidence="5">SH3 domain-containing protein</fullName>
    </recommendedName>
</protein>
<dbReference type="AlphaFoldDB" id="A0A7U2MWS2"/>
<feature type="compositionally biased region" description="Polar residues" evidence="1">
    <location>
        <begin position="82"/>
        <end position="104"/>
    </location>
</feature>
<feature type="compositionally biased region" description="Basic and acidic residues" evidence="1">
    <location>
        <begin position="392"/>
        <end position="401"/>
    </location>
</feature>
<organism evidence="3 4">
    <name type="scientific">Aspergillus flavus (strain ATCC 200026 / FGSC A1120 / IAM 13836 / NRRL 3357 / JCM 12722 / SRRC 167)</name>
    <dbReference type="NCBI Taxonomy" id="332952"/>
    <lineage>
        <taxon>Eukaryota</taxon>
        <taxon>Fungi</taxon>
        <taxon>Dikarya</taxon>
        <taxon>Ascomycota</taxon>
        <taxon>Pezizomycotina</taxon>
        <taxon>Eurotiomycetes</taxon>
        <taxon>Eurotiomycetidae</taxon>
        <taxon>Eurotiales</taxon>
        <taxon>Aspergillaceae</taxon>
        <taxon>Aspergillus</taxon>
        <taxon>Aspergillus subgen. Circumdati</taxon>
    </lineage>
</organism>
<proteinExistence type="predicted"/>
<name>A0A7U2MWS2_ASPFN</name>
<feature type="compositionally biased region" description="Polar residues" evidence="1">
    <location>
        <begin position="360"/>
        <end position="373"/>
    </location>
</feature>
<dbReference type="VEuPathDB" id="FungiDB:AFLA_007538"/>
<feature type="compositionally biased region" description="Low complexity" evidence="1">
    <location>
        <begin position="174"/>
        <end position="191"/>
    </location>
</feature>
<evidence type="ECO:0000313" key="4">
    <source>
        <dbReference type="Proteomes" id="UP000596276"/>
    </source>
</evidence>
<reference evidence="4" key="1">
    <citation type="journal article" date="2021" name="G3 (Bethesda)">
        <title>Chromosome assembled and annotated genome sequence of Aspergillus flavus NRRL 3357.</title>
        <authorList>
            <person name="Skerker J.M."/>
            <person name="Pianalto K.M."/>
            <person name="Mondo S.J."/>
            <person name="Yang K."/>
            <person name="Arkin A.P."/>
            <person name="Keller N.P."/>
            <person name="Grigoriev I.V."/>
            <person name="Louise Glass N.L."/>
        </authorList>
    </citation>
    <scope>NUCLEOTIDE SEQUENCE [LARGE SCALE GENOMIC DNA]</scope>
    <source>
        <strain evidence="4">ATCC 200026 / FGSC A1120 / IAM 13836 / NRRL 3357 / JCM 12722 / SRRC 167</strain>
    </source>
</reference>
<dbReference type="Proteomes" id="UP000596276">
    <property type="component" value="Chromosome 7"/>
</dbReference>
<feature type="compositionally biased region" description="Low complexity" evidence="1">
    <location>
        <begin position="105"/>
        <end position="139"/>
    </location>
</feature>
<accession>A0A7U2MWS2</accession>
<dbReference type="EMBL" id="CP044617">
    <property type="protein sequence ID" value="QRD91264.1"/>
    <property type="molecule type" value="Genomic_DNA"/>
</dbReference>
<feature type="transmembrane region" description="Helical" evidence="2">
    <location>
        <begin position="287"/>
        <end position="309"/>
    </location>
</feature>